<keyword evidence="3" id="KW-1185">Reference proteome</keyword>
<dbReference type="RefSeq" id="WP_170034244.1">
    <property type="nucleotide sequence ID" value="NZ_JABDTL010000001.1"/>
</dbReference>
<dbReference type="EMBL" id="JACHIA010000040">
    <property type="protein sequence ID" value="MBB6074085.1"/>
    <property type="molecule type" value="Genomic_DNA"/>
</dbReference>
<reference evidence="2 3" key="1">
    <citation type="submission" date="2020-08" db="EMBL/GenBank/DDBJ databases">
        <title>Genomic Encyclopedia of Type Strains, Phase IV (KMG-IV): sequencing the most valuable type-strain genomes for metagenomic binning, comparative biology and taxonomic classification.</title>
        <authorList>
            <person name="Goeker M."/>
        </authorList>
    </citation>
    <scope>NUCLEOTIDE SEQUENCE [LARGE SCALE GENOMIC DNA]</scope>
    <source>
        <strain evidence="2 3">DSM 29007</strain>
    </source>
</reference>
<evidence type="ECO:0000256" key="1">
    <source>
        <dbReference type="SAM" id="SignalP"/>
    </source>
</evidence>
<comment type="caution">
    <text evidence="2">The sequence shown here is derived from an EMBL/GenBank/DDBJ whole genome shotgun (WGS) entry which is preliminary data.</text>
</comment>
<protein>
    <recommendedName>
        <fullName evidence="4">Secreted protein</fullName>
    </recommendedName>
</protein>
<evidence type="ECO:0000313" key="2">
    <source>
        <dbReference type="EMBL" id="MBB6074085.1"/>
    </source>
</evidence>
<sequence length="75" mass="7712">MVIKRVMAAALVALAMGAGACTAEVEEKGEAPSVDVDGGKMPQVDVDPAKVEISTDTQQVVTPEVNVTPTEGDDK</sequence>
<organism evidence="2 3">
    <name type="scientific">Longimicrobium terrae</name>
    <dbReference type="NCBI Taxonomy" id="1639882"/>
    <lineage>
        <taxon>Bacteria</taxon>
        <taxon>Pseudomonadati</taxon>
        <taxon>Gemmatimonadota</taxon>
        <taxon>Longimicrobiia</taxon>
        <taxon>Longimicrobiales</taxon>
        <taxon>Longimicrobiaceae</taxon>
        <taxon>Longimicrobium</taxon>
    </lineage>
</organism>
<gene>
    <name evidence="2" type="ORF">HNQ61_005766</name>
</gene>
<feature type="chain" id="PRO_5032471361" description="Secreted protein" evidence="1">
    <location>
        <begin position="24"/>
        <end position="75"/>
    </location>
</feature>
<evidence type="ECO:0008006" key="4">
    <source>
        <dbReference type="Google" id="ProtNLM"/>
    </source>
</evidence>
<evidence type="ECO:0000313" key="3">
    <source>
        <dbReference type="Proteomes" id="UP000582837"/>
    </source>
</evidence>
<keyword evidence="1" id="KW-0732">Signal</keyword>
<feature type="signal peptide" evidence="1">
    <location>
        <begin position="1"/>
        <end position="23"/>
    </location>
</feature>
<dbReference type="Proteomes" id="UP000582837">
    <property type="component" value="Unassembled WGS sequence"/>
</dbReference>
<accession>A0A841H709</accession>
<name>A0A841H709_9BACT</name>
<proteinExistence type="predicted"/>
<dbReference type="AlphaFoldDB" id="A0A841H709"/>
<dbReference type="PROSITE" id="PS51257">
    <property type="entry name" value="PROKAR_LIPOPROTEIN"/>
    <property type="match status" value="1"/>
</dbReference>